<evidence type="ECO:0000313" key="3">
    <source>
        <dbReference type="Proteomes" id="UP000593561"/>
    </source>
</evidence>
<dbReference type="AlphaFoldDB" id="A0A7J8R4P8"/>
<dbReference type="InterPro" id="IPR004993">
    <property type="entry name" value="GH3"/>
</dbReference>
<comment type="caution">
    <text evidence="2">The sequence shown here is derived from an EMBL/GenBank/DDBJ whole genome shotgun (WGS) entry which is preliminary data.</text>
</comment>
<protein>
    <recommendedName>
        <fullName evidence="1">GH3 C-terminal domain-containing protein</fullName>
    </recommendedName>
</protein>
<evidence type="ECO:0000313" key="2">
    <source>
        <dbReference type="EMBL" id="MBA0608563.1"/>
    </source>
</evidence>
<dbReference type="PANTHER" id="PTHR31901:SF57">
    <property type="entry name" value="INDOLE-3-ACETIC ACID-AMIDO SYNTHETASE GH3.17-LIKE ISOFORM X3"/>
    <property type="match status" value="1"/>
</dbReference>
<dbReference type="PANTHER" id="PTHR31901">
    <property type="entry name" value="GH3 DOMAIN-CONTAINING PROTEIN"/>
    <property type="match status" value="1"/>
</dbReference>
<dbReference type="EMBL" id="JABFAC010000003">
    <property type="protein sequence ID" value="MBA0608563.1"/>
    <property type="molecule type" value="Genomic_DNA"/>
</dbReference>
<sequence length="80" mass="9110">MKSNDEDSELVDLVNVKEKTSETDLFKAVTEAKALLNPLGFILTEYTSYADTSSVPGHYVLFWELKEKEGEHCKELDQKI</sequence>
<accession>A0A7J8R4P8</accession>
<dbReference type="InterPro" id="IPR055378">
    <property type="entry name" value="GH3_C"/>
</dbReference>
<proteinExistence type="predicted"/>
<dbReference type="GO" id="GO:0005737">
    <property type="term" value="C:cytoplasm"/>
    <property type="evidence" value="ECO:0007669"/>
    <property type="project" value="TreeGrafter"/>
</dbReference>
<dbReference type="Pfam" id="PF23572">
    <property type="entry name" value="GH3_C"/>
    <property type="match status" value="1"/>
</dbReference>
<gene>
    <name evidence="2" type="ORF">Godav_020762</name>
</gene>
<feature type="domain" description="GH3 C-terminal" evidence="1">
    <location>
        <begin position="24"/>
        <end position="79"/>
    </location>
</feature>
<organism evidence="2 3">
    <name type="scientific">Gossypium davidsonii</name>
    <name type="common">Davidson's cotton</name>
    <name type="synonym">Gossypium klotzschianum subsp. davidsonii</name>
    <dbReference type="NCBI Taxonomy" id="34287"/>
    <lineage>
        <taxon>Eukaryota</taxon>
        <taxon>Viridiplantae</taxon>
        <taxon>Streptophyta</taxon>
        <taxon>Embryophyta</taxon>
        <taxon>Tracheophyta</taxon>
        <taxon>Spermatophyta</taxon>
        <taxon>Magnoliopsida</taxon>
        <taxon>eudicotyledons</taxon>
        <taxon>Gunneridae</taxon>
        <taxon>Pentapetalae</taxon>
        <taxon>rosids</taxon>
        <taxon>malvids</taxon>
        <taxon>Malvales</taxon>
        <taxon>Malvaceae</taxon>
        <taxon>Malvoideae</taxon>
        <taxon>Gossypium</taxon>
    </lineage>
</organism>
<dbReference type="GO" id="GO:0016881">
    <property type="term" value="F:acid-amino acid ligase activity"/>
    <property type="evidence" value="ECO:0007669"/>
    <property type="project" value="TreeGrafter"/>
</dbReference>
<feature type="non-terminal residue" evidence="2">
    <location>
        <position position="1"/>
    </location>
</feature>
<keyword evidence="3" id="KW-1185">Reference proteome</keyword>
<name>A0A7J8R4P8_GOSDV</name>
<evidence type="ECO:0000259" key="1">
    <source>
        <dbReference type="Pfam" id="PF23572"/>
    </source>
</evidence>
<dbReference type="Proteomes" id="UP000593561">
    <property type="component" value="Unassembled WGS sequence"/>
</dbReference>
<reference evidence="2 3" key="1">
    <citation type="journal article" date="2019" name="Genome Biol. Evol.">
        <title>Insights into the evolution of the New World diploid cottons (Gossypium, subgenus Houzingenia) based on genome sequencing.</title>
        <authorList>
            <person name="Grover C.E."/>
            <person name="Arick M.A. 2nd"/>
            <person name="Thrash A."/>
            <person name="Conover J.L."/>
            <person name="Sanders W.S."/>
            <person name="Peterson D.G."/>
            <person name="Frelichowski J.E."/>
            <person name="Scheffler J.A."/>
            <person name="Scheffler B.E."/>
            <person name="Wendel J.F."/>
        </authorList>
    </citation>
    <scope>NUCLEOTIDE SEQUENCE [LARGE SCALE GENOMIC DNA]</scope>
    <source>
        <strain evidence="2">27</strain>
        <tissue evidence="2">Leaf</tissue>
    </source>
</reference>